<dbReference type="Proteomes" id="UP000770717">
    <property type="component" value="Unassembled WGS sequence"/>
</dbReference>
<reference evidence="1" key="1">
    <citation type="thesis" date="2020" institute="ProQuest LLC" country="789 East Eisenhower Parkway, Ann Arbor, MI, USA">
        <title>Comparative Genomics and Chromosome Evolution.</title>
        <authorList>
            <person name="Mudd A.B."/>
        </authorList>
    </citation>
    <scope>NUCLEOTIDE SEQUENCE</scope>
    <source>
        <strain evidence="1">HN-11 Male</strain>
        <tissue evidence="1">Kidney and liver</tissue>
    </source>
</reference>
<keyword evidence="2" id="KW-1185">Reference proteome</keyword>
<name>A0A8J6EQC4_ELECQ</name>
<dbReference type="AlphaFoldDB" id="A0A8J6EQC4"/>
<organism evidence="1 2">
    <name type="scientific">Eleutherodactylus coqui</name>
    <name type="common">Puerto Rican coqui</name>
    <dbReference type="NCBI Taxonomy" id="57060"/>
    <lineage>
        <taxon>Eukaryota</taxon>
        <taxon>Metazoa</taxon>
        <taxon>Chordata</taxon>
        <taxon>Craniata</taxon>
        <taxon>Vertebrata</taxon>
        <taxon>Euteleostomi</taxon>
        <taxon>Amphibia</taxon>
        <taxon>Batrachia</taxon>
        <taxon>Anura</taxon>
        <taxon>Neobatrachia</taxon>
        <taxon>Hyloidea</taxon>
        <taxon>Eleutherodactylidae</taxon>
        <taxon>Eleutherodactylinae</taxon>
        <taxon>Eleutherodactylus</taxon>
        <taxon>Eleutherodactylus</taxon>
    </lineage>
</organism>
<evidence type="ECO:0000313" key="1">
    <source>
        <dbReference type="EMBL" id="KAG9473055.1"/>
    </source>
</evidence>
<dbReference type="EMBL" id="WNTK01000027">
    <property type="protein sequence ID" value="KAG9473055.1"/>
    <property type="molecule type" value="Genomic_DNA"/>
</dbReference>
<accession>A0A8J6EQC4</accession>
<proteinExistence type="predicted"/>
<comment type="caution">
    <text evidence="1">The sequence shown here is derived from an EMBL/GenBank/DDBJ whole genome shotgun (WGS) entry which is preliminary data.</text>
</comment>
<evidence type="ECO:0000313" key="2">
    <source>
        <dbReference type="Proteomes" id="UP000770717"/>
    </source>
</evidence>
<gene>
    <name evidence="1" type="ORF">GDO78_015008</name>
</gene>
<protein>
    <submittedName>
        <fullName evidence="1">Uncharacterized protein</fullName>
    </submittedName>
</protein>
<sequence>MFLIFTEPVGGSFYQLFYSLNVSAVELPQHPAALFALFFIYKRDHCCLSKIIQGSFSLVALMRSLKVKAEGLLGL</sequence>